<dbReference type="GO" id="GO:0005634">
    <property type="term" value="C:nucleus"/>
    <property type="evidence" value="ECO:0007669"/>
    <property type="project" value="TreeGrafter"/>
</dbReference>
<dbReference type="Gene3D" id="1.10.10.60">
    <property type="entry name" value="Homeodomain-like"/>
    <property type="match status" value="2"/>
</dbReference>
<dbReference type="OrthoDB" id="2143914at2759"/>
<dbReference type="PROSITE" id="PS50090">
    <property type="entry name" value="MYB_LIKE"/>
    <property type="match status" value="2"/>
</dbReference>
<evidence type="ECO:0000259" key="2">
    <source>
        <dbReference type="PROSITE" id="PS51294"/>
    </source>
</evidence>
<dbReference type="CDD" id="cd00167">
    <property type="entry name" value="SANT"/>
    <property type="match status" value="2"/>
</dbReference>
<evidence type="ECO:0000313" key="3">
    <source>
        <dbReference type="EMBL" id="OMJ80282.1"/>
    </source>
</evidence>
<accession>A0A1R2BTZ6</accession>
<comment type="caution">
    <text evidence="3">The sequence shown here is derived from an EMBL/GenBank/DDBJ whole genome shotgun (WGS) entry which is preliminary data.</text>
</comment>
<dbReference type="PANTHER" id="PTHR45614:SF232">
    <property type="entry name" value="TRANSCRIPTION FACTOR MYB3R-2"/>
    <property type="match status" value="1"/>
</dbReference>
<feature type="domain" description="Myb-like" evidence="1">
    <location>
        <begin position="58"/>
        <end position="108"/>
    </location>
</feature>
<dbReference type="AlphaFoldDB" id="A0A1R2BTZ6"/>
<dbReference type="Pfam" id="PF13921">
    <property type="entry name" value="Myb_DNA-bind_6"/>
    <property type="match status" value="1"/>
</dbReference>
<feature type="domain" description="HTH myb-type" evidence="2">
    <location>
        <begin position="1"/>
        <end position="57"/>
    </location>
</feature>
<dbReference type="Proteomes" id="UP000187209">
    <property type="component" value="Unassembled WGS sequence"/>
</dbReference>
<organism evidence="3 4">
    <name type="scientific">Stentor coeruleus</name>
    <dbReference type="NCBI Taxonomy" id="5963"/>
    <lineage>
        <taxon>Eukaryota</taxon>
        <taxon>Sar</taxon>
        <taxon>Alveolata</taxon>
        <taxon>Ciliophora</taxon>
        <taxon>Postciliodesmatophora</taxon>
        <taxon>Heterotrichea</taxon>
        <taxon>Heterotrichida</taxon>
        <taxon>Stentoridae</taxon>
        <taxon>Stentor</taxon>
    </lineage>
</organism>
<keyword evidence="4" id="KW-1185">Reference proteome</keyword>
<reference evidence="3 4" key="1">
    <citation type="submission" date="2016-11" db="EMBL/GenBank/DDBJ databases">
        <title>The macronuclear genome of Stentor coeruleus: a giant cell with tiny introns.</title>
        <authorList>
            <person name="Slabodnick M."/>
            <person name="Ruby J.G."/>
            <person name="Reiff S.B."/>
            <person name="Swart E.C."/>
            <person name="Gosai S."/>
            <person name="Prabakaran S."/>
            <person name="Witkowska E."/>
            <person name="Larue G.E."/>
            <person name="Fisher S."/>
            <person name="Freeman R.M."/>
            <person name="Gunawardena J."/>
            <person name="Chu W."/>
            <person name="Stover N.A."/>
            <person name="Gregory B.D."/>
            <person name="Nowacki M."/>
            <person name="Derisi J."/>
            <person name="Roy S.W."/>
            <person name="Marshall W.F."/>
            <person name="Sood P."/>
        </authorList>
    </citation>
    <scope>NUCLEOTIDE SEQUENCE [LARGE SCALE GENOMIC DNA]</scope>
    <source>
        <strain evidence="3">WM001</strain>
    </source>
</reference>
<proteinExistence type="predicted"/>
<evidence type="ECO:0000313" key="4">
    <source>
        <dbReference type="Proteomes" id="UP000187209"/>
    </source>
</evidence>
<dbReference type="InterPro" id="IPR009057">
    <property type="entry name" value="Homeodomain-like_sf"/>
</dbReference>
<dbReference type="SMART" id="SM00717">
    <property type="entry name" value="SANT"/>
    <property type="match status" value="2"/>
</dbReference>
<dbReference type="PROSITE" id="PS51294">
    <property type="entry name" value="HTH_MYB"/>
    <property type="match status" value="2"/>
</dbReference>
<dbReference type="GO" id="GO:0000978">
    <property type="term" value="F:RNA polymerase II cis-regulatory region sequence-specific DNA binding"/>
    <property type="evidence" value="ECO:0007669"/>
    <property type="project" value="TreeGrafter"/>
</dbReference>
<protein>
    <recommendedName>
        <fullName evidence="5">Myb-like domain-containing protein</fullName>
    </recommendedName>
</protein>
<dbReference type="InterPro" id="IPR001005">
    <property type="entry name" value="SANT/Myb"/>
</dbReference>
<evidence type="ECO:0000259" key="1">
    <source>
        <dbReference type="PROSITE" id="PS50090"/>
    </source>
</evidence>
<dbReference type="SUPFAM" id="SSF46689">
    <property type="entry name" value="Homeodomain-like"/>
    <property type="match status" value="1"/>
</dbReference>
<dbReference type="EMBL" id="MPUH01000430">
    <property type="protein sequence ID" value="OMJ80282.1"/>
    <property type="molecule type" value="Genomic_DNA"/>
</dbReference>
<gene>
    <name evidence="3" type="ORF">SteCoe_19484</name>
</gene>
<evidence type="ECO:0008006" key="5">
    <source>
        <dbReference type="Google" id="ProtNLM"/>
    </source>
</evidence>
<sequence length="300" mass="35936">MSRDKKPWSQFEDDSLKSIIHTQKVIHWCEVAKHMKQNFGIINRSSKQCRDRWNNHLDPNTRKCNWTIQENEYIFDFQHHYGNRWSELAKYLIGRSENTIKNHFYATVRRKIRKYNRIYDNKITKKLNEVINDTQLMKILRNIPEKPKKTPNFQLRRSSRLSAKAKLKYSDVEVKEILMKVEVQQMEKKEYFDKEHEEIIVIYDKNENNSMISDRENGGNANPYDVLDLADYNMNNSKTFFQQKNESLSALQETSLRNQISNIGNRTEQDNIKLSDRVVLKCNCNKKYMQKFVMNTAFQC</sequence>
<dbReference type="GO" id="GO:0000981">
    <property type="term" value="F:DNA-binding transcription factor activity, RNA polymerase II-specific"/>
    <property type="evidence" value="ECO:0007669"/>
    <property type="project" value="TreeGrafter"/>
</dbReference>
<feature type="domain" description="Myb-like" evidence="1">
    <location>
        <begin position="1"/>
        <end position="57"/>
    </location>
</feature>
<feature type="domain" description="HTH myb-type" evidence="2">
    <location>
        <begin position="58"/>
        <end position="112"/>
    </location>
</feature>
<name>A0A1R2BTZ6_9CILI</name>
<dbReference type="PANTHER" id="PTHR45614">
    <property type="entry name" value="MYB PROTEIN-RELATED"/>
    <property type="match status" value="1"/>
</dbReference>
<dbReference type="InterPro" id="IPR050560">
    <property type="entry name" value="MYB_TF"/>
</dbReference>
<dbReference type="InterPro" id="IPR017930">
    <property type="entry name" value="Myb_dom"/>
</dbReference>